<accession>A0A7W7I467</accession>
<dbReference type="AlphaFoldDB" id="A0A7W7I467"/>
<dbReference type="GO" id="GO:0030170">
    <property type="term" value="F:pyridoxal phosphate binding"/>
    <property type="evidence" value="ECO:0007669"/>
    <property type="project" value="InterPro"/>
</dbReference>
<proteinExistence type="predicted"/>
<feature type="region of interest" description="Disordered" evidence="1">
    <location>
        <begin position="127"/>
        <end position="161"/>
    </location>
</feature>
<name>A0A7W7I467_9ACTN</name>
<dbReference type="RefSeq" id="WP_203709240.1">
    <property type="nucleotide sequence ID" value="NZ_BOMK01000021.1"/>
</dbReference>
<dbReference type="Proteomes" id="UP000578112">
    <property type="component" value="Unassembled WGS sequence"/>
</dbReference>
<organism evidence="3 4">
    <name type="scientific">Actinoplanes digitatis</name>
    <dbReference type="NCBI Taxonomy" id="1868"/>
    <lineage>
        <taxon>Bacteria</taxon>
        <taxon>Bacillati</taxon>
        <taxon>Actinomycetota</taxon>
        <taxon>Actinomycetes</taxon>
        <taxon>Micromonosporales</taxon>
        <taxon>Micromonosporaceae</taxon>
        <taxon>Actinoplanes</taxon>
    </lineage>
</organism>
<evidence type="ECO:0000259" key="2">
    <source>
        <dbReference type="PROSITE" id="PS51340"/>
    </source>
</evidence>
<dbReference type="InterPro" id="IPR011037">
    <property type="entry name" value="Pyrv_Knase-like_insert_dom_sf"/>
</dbReference>
<dbReference type="PANTHER" id="PTHR36930">
    <property type="entry name" value="METAL-SULFUR CLUSTER BIOSYNTHESIS PROTEINS YUAD-RELATED"/>
    <property type="match status" value="1"/>
</dbReference>
<keyword evidence="4" id="KW-1185">Reference proteome</keyword>
<dbReference type="EMBL" id="JACHNH010000001">
    <property type="protein sequence ID" value="MBB4765918.1"/>
    <property type="molecule type" value="Genomic_DNA"/>
</dbReference>
<dbReference type="InterPro" id="IPR005302">
    <property type="entry name" value="MoCF_Sase_C"/>
</dbReference>
<dbReference type="InterPro" id="IPR052716">
    <property type="entry name" value="MOSC_domain"/>
</dbReference>
<protein>
    <recommendedName>
        <fullName evidence="2">MOSC domain-containing protein</fullName>
    </recommendedName>
</protein>
<gene>
    <name evidence="3" type="ORF">BJ971_006474</name>
</gene>
<dbReference type="GO" id="GO:0030151">
    <property type="term" value="F:molybdenum ion binding"/>
    <property type="evidence" value="ECO:0007669"/>
    <property type="project" value="InterPro"/>
</dbReference>
<dbReference type="PANTHER" id="PTHR36930:SF1">
    <property type="entry name" value="MOSC DOMAIN-CONTAINING PROTEIN"/>
    <property type="match status" value="1"/>
</dbReference>
<dbReference type="Gene3D" id="2.40.33.20">
    <property type="entry name" value="PK beta-barrel domain-like"/>
    <property type="match status" value="1"/>
</dbReference>
<dbReference type="SUPFAM" id="SSF50800">
    <property type="entry name" value="PK beta-barrel domain-like"/>
    <property type="match status" value="2"/>
</dbReference>
<reference evidence="3 4" key="1">
    <citation type="submission" date="2020-08" db="EMBL/GenBank/DDBJ databases">
        <title>Sequencing the genomes of 1000 actinobacteria strains.</title>
        <authorList>
            <person name="Klenk H.-P."/>
        </authorList>
    </citation>
    <scope>NUCLEOTIDE SEQUENCE [LARGE SCALE GENOMIC DNA]</scope>
    <source>
        <strain evidence="3 4">DSM 43149</strain>
    </source>
</reference>
<dbReference type="GO" id="GO:0003824">
    <property type="term" value="F:catalytic activity"/>
    <property type="evidence" value="ECO:0007669"/>
    <property type="project" value="InterPro"/>
</dbReference>
<feature type="domain" description="MOSC" evidence="2">
    <location>
        <begin position="37"/>
        <end position="317"/>
    </location>
</feature>
<sequence>MGANQQEPAAVGVVGAEQGLRGVVASVSCNDVYSFTKPTRDEIILIPGLGVEGDVHAGVTVKHRSRVAADPTQPNLRQVHLIHAELHDEVRPEGYEVPAGGLGENVTTVGLDLLGLPVGTILRFGPPPVDKATSEHSDRSADRARPSAGGAEPSVGAAGGAGCSEGVAGAAGPRAGVAGGVALPVSAAGRGGLPEGAAGRAGLPEGAAGRGGDLEGAAAVVAAAALASLEAVVAPVVAVLAARIEDEGLAAGEEDPRPAVIVTGLRNPCQQINGYRAGLLKHVLGRDAGGNLVRKAGVMAVVLHGGTIRPGDLISVELPGLPHRALDRV</sequence>
<feature type="compositionally biased region" description="Basic and acidic residues" evidence="1">
    <location>
        <begin position="132"/>
        <end position="145"/>
    </location>
</feature>
<evidence type="ECO:0000256" key="1">
    <source>
        <dbReference type="SAM" id="MobiDB-lite"/>
    </source>
</evidence>
<comment type="caution">
    <text evidence="3">The sequence shown here is derived from an EMBL/GenBank/DDBJ whole genome shotgun (WGS) entry which is preliminary data.</text>
</comment>
<dbReference type="PROSITE" id="PS51340">
    <property type="entry name" value="MOSC"/>
    <property type="match status" value="1"/>
</dbReference>
<evidence type="ECO:0000313" key="3">
    <source>
        <dbReference type="EMBL" id="MBB4765918.1"/>
    </source>
</evidence>
<evidence type="ECO:0000313" key="4">
    <source>
        <dbReference type="Proteomes" id="UP000578112"/>
    </source>
</evidence>